<organism evidence="1 2">
    <name type="scientific">Candidatus Acidiferrum panamense</name>
    <dbReference type="NCBI Taxonomy" id="2741543"/>
    <lineage>
        <taxon>Bacteria</taxon>
        <taxon>Pseudomonadati</taxon>
        <taxon>Acidobacteriota</taxon>
        <taxon>Terriglobia</taxon>
        <taxon>Candidatus Acidiferrales</taxon>
        <taxon>Candidatus Acidiferrum</taxon>
    </lineage>
</organism>
<dbReference type="Proteomes" id="UP000567293">
    <property type="component" value="Unassembled WGS sequence"/>
</dbReference>
<name>A0A7V8NRF7_9BACT</name>
<protein>
    <submittedName>
        <fullName evidence="1">Sugar phosphate isomerase/epimerase</fullName>
    </submittedName>
</protein>
<dbReference type="SUPFAM" id="SSF51658">
    <property type="entry name" value="Xylose isomerase-like"/>
    <property type="match status" value="1"/>
</dbReference>
<comment type="caution">
    <text evidence="1">The sequence shown here is derived from an EMBL/GenBank/DDBJ whole genome shotgun (WGS) entry which is preliminary data.</text>
</comment>
<dbReference type="AlphaFoldDB" id="A0A7V8NRF7"/>
<dbReference type="EMBL" id="JACDQQ010001297">
    <property type="protein sequence ID" value="MBA0085977.1"/>
    <property type="molecule type" value="Genomic_DNA"/>
</dbReference>
<dbReference type="InterPro" id="IPR036237">
    <property type="entry name" value="Xyl_isomerase-like_sf"/>
</dbReference>
<reference evidence="1" key="1">
    <citation type="submission" date="2020-06" db="EMBL/GenBank/DDBJ databases">
        <title>Legume-microbial interactions unlock mineral nutrients during tropical forest succession.</title>
        <authorList>
            <person name="Epihov D.Z."/>
        </authorList>
    </citation>
    <scope>NUCLEOTIDE SEQUENCE [LARGE SCALE GENOMIC DNA]</scope>
    <source>
        <strain evidence="1">Pan2503</strain>
    </source>
</reference>
<keyword evidence="1" id="KW-0413">Isomerase</keyword>
<accession>A0A7V8NRF7</accession>
<proteinExistence type="predicted"/>
<sequence>AVGYGHSASLWKSIIKAYMEIGYDGILSIENEDPILSGEVGVERAAYVLRNVRDEILGA</sequence>
<gene>
    <name evidence="1" type="ORF">HRJ53_13345</name>
</gene>
<dbReference type="Gene3D" id="3.20.20.150">
    <property type="entry name" value="Divalent-metal-dependent TIM barrel enzymes"/>
    <property type="match status" value="1"/>
</dbReference>
<evidence type="ECO:0000313" key="1">
    <source>
        <dbReference type="EMBL" id="MBA0085977.1"/>
    </source>
</evidence>
<dbReference type="GO" id="GO:0016853">
    <property type="term" value="F:isomerase activity"/>
    <property type="evidence" value="ECO:0007669"/>
    <property type="project" value="UniProtKB-KW"/>
</dbReference>
<keyword evidence="2" id="KW-1185">Reference proteome</keyword>
<feature type="non-terminal residue" evidence="1">
    <location>
        <position position="1"/>
    </location>
</feature>
<evidence type="ECO:0000313" key="2">
    <source>
        <dbReference type="Proteomes" id="UP000567293"/>
    </source>
</evidence>